<dbReference type="OMA" id="DRACHDK"/>
<dbReference type="InterPro" id="IPR029068">
    <property type="entry name" value="Glyas_Bleomycin-R_OHBP_Dase"/>
</dbReference>
<dbReference type="Proteomes" id="UP000184499">
    <property type="component" value="Unassembled WGS sequence"/>
</dbReference>
<organism evidence="2 3">
    <name type="scientific">Aspergillus brasiliensis (strain CBS 101740 / IMI 381727 / IBT 21946)</name>
    <dbReference type="NCBI Taxonomy" id="767769"/>
    <lineage>
        <taxon>Eukaryota</taxon>
        <taxon>Fungi</taxon>
        <taxon>Dikarya</taxon>
        <taxon>Ascomycota</taxon>
        <taxon>Pezizomycotina</taxon>
        <taxon>Eurotiomycetes</taxon>
        <taxon>Eurotiomycetidae</taxon>
        <taxon>Eurotiales</taxon>
        <taxon>Aspergillaceae</taxon>
        <taxon>Aspergillus</taxon>
        <taxon>Aspergillus subgen. Circumdati</taxon>
    </lineage>
</organism>
<dbReference type="Gene3D" id="3.10.180.10">
    <property type="entry name" value="2,3-Dihydroxybiphenyl 1,2-Dioxygenase, domain 1"/>
    <property type="match status" value="1"/>
</dbReference>
<feature type="domain" description="VOC" evidence="1">
    <location>
        <begin position="42"/>
        <end position="223"/>
    </location>
</feature>
<gene>
    <name evidence="2" type="ORF">ASPBRDRAFT_117257</name>
</gene>
<evidence type="ECO:0000313" key="2">
    <source>
        <dbReference type="EMBL" id="OJJ75560.1"/>
    </source>
</evidence>
<dbReference type="STRING" id="767769.A0A1L9UVD7"/>
<proteinExistence type="predicted"/>
<dbReference type="PANTHER" id="PTHR10374">
    <property type="entry name" value="LACTOYLGLUTATHIONE LYASE GLYOXALASE I"/>
    <property type="match status" value="1"/>
</dbReference>
<dbReference type="InterPro" id="IPR004360">
    <property type="entry name" value="Glyas_Fos-R_dOase_dom"/>
</dbReference>
<protein>
    <recommendedName>
        <fullName evidence="1">VOC domain-containing protein</fullName>
    </recommendedName>
</protein>
<evidence type="ECO:0000313" key="3">
    <source>
        <dbReference type="Proteomes" id="UP000184499"/>
    </source>
</evidence>
<dbReference type="RefSeq" id="XP_067482807.1">
    <property type="nucleotide sequence ID" value="XM_067617070.1"/>
</dbReference>
<accession>A0A1L9UVD7</accession>
<dbReference type="PANTHER" id="PTHR10374:SF19">
    <property type="entry name" value="LYASE (GLO1), PUTATIVE (AFU_ORTHOLOGUE AFUA_2G13550)-RELATED"/>
    <property type="match status" value="1"/>
</dbReference>
<dbReference type="AlphaFoldDB" id="A0A1L9UVD7"/>
<dbReference type="CDD" id="cd07233">
    <property type="entry name" value="GlxI_Zn"/>
    <property type="match status" value="1"/>
</dbReference>
<keyword evidence="3" id="KW-1185">Reference proteome</keyword>
<evidence type="ECO:0000259" key="1">
    <source>
        <dbReference type="PROSITE" id="PS51819"/>
    </source>
</evidence>
<sequence length="225" mass="25077">MTSKDSTSLLRSPRPASPGAFLVGDITPHHSLPESDPTVGYQLNHFMLRIRDPARSLHFYTNLMGMQLVFTFHGGPFTVYYLGYPQTADDRSDLRAWAAKLTAPGVLPKTLGFLELKHIHGSERPVEEGGYEVATGNQPPHLGFGHLGFTVPDVRQAVERLQAQGVEVMKDLGVADREHIPLTRWEEDRGVGTGQLHPNYRKTFYHVALVKDPDGYIVELLPQTL</sequence>
<dbReference type="PROSITE" id="PS51819">
    <property type="entry name" value="VOC"/>
    <property type="match status" value="1"/>
</dbReference>
<dbReference type="EMBL" id="KV878680">
    <property type="protein sequence ID" value="OJJ75560.1"/>
    <property type="molecule type" value="Genomic_DNA"/>
</dbReference>
<name>A0A1L9UVD7_ASPBC</name>
<dbReference type="Pfam" id="PF00903">
    <property type="entry name" value="Glyoxalase"/>
    <property type="match status" value="1"/>
</dbReference>
<dbReference type="OrthoDB" id="16820at2759"/>
<dbReference type="SUPFAM" id="SSF54593">
    <property type="entry name" value="Glyoxalase/Bleomycin resistance protein/Dihydroxybiphenyl dioxygenase"/>
    <property type="match status" value="1"/>
</dbReference>
<dbReference type="InterPro" id="IPR037523">
    <property type="entry name" value="VOC_core"/>
</dbReference>
<dbReference type="GeneID" id="93569558"/>
<dbReference type="VEuPathDB" id="FungiDB:ASPBRDRAFT_117257"/>
<reference evidence="3" key="1">
    <citation type="journal article" date="2017" name="Genome Biol.">
        <title>Comparative genomics reveals high biological diversity and specific adaptations in the industrially and medically important fungal genus Aspergillus.</title>
        <authorList>
            <person name="de Vries R.P."/>
            <person name="Riley R."/>
            <person name="Wiebenga A."/>
            <person name="Aguilar-Osorio G."/>
            <person name="Amillis S."/>
            <person name="Uchima C.A."/>
            <person name="Anderluh G."/>
            <person name="Asadollahi M."/>
            <person name="Askin M."/>
            <person name="Barry K."/>
            <person name="Battaglia E."/>
            <person name="Bayram O."/>
            <person name="Benocci T."/>
            <person name="Braus-Stromeyer S.A."/>
            <person name="Caldana C."/>
            <person name="Canovas D."/>
            <person name="Cerqueira G.C."/>
            <person name="Chen F."/>
            <person name="Chen W."/>
            <person name="Choi C."/>
            <person name="Clum A."/>
            <person name="Dos Santos R.A."/>
            <person name="Damasio A.R."/>
            <person name="Diallinas G."/>
            <person name="Emri T."/>
            <person name="Fekete E."/>
            <person name="Flipphi M."/>
            <person name="Freyberg S."/>
            <person name="Gallo A."/>
            <person name="Gournas C."/>
            <person name="Habgood R."/>
            <person name="Hainaut M."/>
            <person name="Harispe M.L."/>
            <person name="Henrissat B."/>
            <person name="Hilden K.S."/>
            <person name="Hope R."/>
            <person name="Hossain A."/>
            <person name="Karabika E."/>
            <person name="Karaffa L."/>
            <person name="Karanyi Z."/>
            <person name="Krasevec N."/>
            <person name="Kuo A."/>
            <person name="Kusch H."/>
            <person name="LaButti K."/>
            <person name="Lagendijk E.L."/>
            <person name="Lapidus A."/>
            <person name="Levasseur A."/>
            <person name="Lindquist E."/>
            <person name="Lipzen A."/>
            <person name="Logrieco A.F."/>
            <person name="MacCabe A."/>
            <person name="Maekelae M.R."/>
            <person name="Malavazi I."/>
            <person name="Melin P."/>
            <person name="Meyer V."/>
            <person name="Mielnichuk N."/>
            <person name="Miskei M."/>
            <person name="Molnar A.P."/>
            <person name="Mule G."/>
            <person name="Ngan C.Y."/>
            <person name="Orejas M."/>
            <person name="Orosz E."/>
            <person name="Ouedraogo J.P."/>
            <person name="Overkamp K.M."/>
            <person name="Park H.-S."/>
            <person name="Perrone G."/>
            <person name="Piumi F."/>
            <person name="Punt P.J."/>
            <person name="Ram A.F."/>
            <person name="Ramon A."/>
            <person name="Rauscher S."/>
            <person name="Record E."/>
            <person name="Riano-Pachon D.M."/>
            <person name="Robert V."/>
            <person name="Roehrig J."/>
            <person name="Ruller R."/>
            <person name="Salamov A."/>
            <person name="Salih N.S."/>
            <person name="Samson R.A."/>
            <person name="Sandor E."/>
            <person name="Sanguinetti M."/>
            <person name="Schuetze T."/>
            <person name="Sepcic K."/>
            <person name="Shelest E."/>
            <person name="Sherlock G."/>
            <person name="Sophianopoulou V."/>
            <person name="Squina F.M."/>
            <person name="Sun H."/>
            <person name="Susca A."/>
            <person name="Todd R.B."/>
            <person name="Tsang A."/>
            <person name="Unkles S.E."/>
            <person name="van de Wiele N."/>
            <person name="van Rossen-Uffink D."/>
            <person name="Oliveira J.V."/>
            <person name="Vesth T.C."/>
            <person name="Visser J."/>
            <person name="Yu J.-H."/>
            <person name="Zhou M."/>
            <person name="Andersen M.R."/>
            <person name="Archer D.B."/>
            <person name="Baker S.E."/>
            <person name="Benoit I."/>
            <person name="Brakhage A.A."/>
            <person name="Braus G.H."/>
            <person name="Fischer R."/>
            <person name="Frisvad J.C."/>
            <person name="Goldman G.H."/>
            <person name="Houbraken J."/>
            <person name="Oakley B."/>
            <person name="Pocsi I."/>
            <person name="Scazzocchio C."/>
            <person name="Seiboth B."/>
            <person name="vanKuyk P.A."/>
            <person name="Wortman J."/>
            <person name="Dyer P.S."/>
            <person name="Grigoriev I.V."/>
        </authorList>
    </citation>
    <scope>NUCLEOTIDE SEQUENCE [LARGE SCALE GENOMIC DNA]</scope>
    <source>
        <strain evidence="3">CBS 101740 / IMI 381727 / IBT 21946</strain>
    </source>
</reference>